<dbReference type="Gene3D" id="3.40.50.2000">
    <property type="entry name" value="Glycogen Phosphorylase B"/>
    <property type="match status" value="2"/>
</dbReference>
<comment type="similarity">
    <text evidence="2 4">Belongs to the UDP-N-acetylglucosamine 2-epimerase family.</text>
</comment>
<protein>
    <recommendedName>
        <fullName evidence="3">UDP-N-acetylglucosamine 2-epimerase (non-hydrolyzing)</fullName>
        <ecNumber evidence="3">5.1.3.14</ecNumber>
    </recommendedName>
</protein>
<dbReference type="EMBL" id="LIXZ01000040">
    <property type="protein sequence ID" value="KPL57596.1"/>
    <property type="molecule type" value="Genomic_DNA"/>
</dbReference>
<name>A0A0P6VXJ8_9BACI</name>
<reference evidence="6 7" key="1">
    <citation type="submission" date="2015-08" db="EMBL/GenBank/DDBJ databases">
        <title>Draft Genome Sequence of Bacillus vietnamensis UCD-SED5.</title>
        <authorList>
            <person name="Lee R.D."/>
            <person name="Jospin G."/>
            <person name="Lang J.M."/>
            <person name="Coil D.A."/>
            <person name="Eisen J.A."/>
        </authorList>
    </citation>
    <scope>NUCLEOTIDE SEQUENCE [LARGE SCALE GENOMIC DNA]</scope>
    <source>
        <strain evidence="6 7">UCD-SED5</strain>
    </source>
</reference>
<dbReference type="Pfam" id="PF02350">
    <property type="entry name" value="Epimerase_2"/>
    <property type="match status" value="1"/>
</dbReference>
<keyword evidence="1 4" id="KW-0413">Isomerase</keyword>
<proteinExistence type="inferred from homology"/>
<organism evidence="6 7">
    <name type="scientific">Rossellomorea vietnamensis</name>
    <dbReference type="NCBI Taxonomy" id="218284"/>
    <lineage>
        <taxon>Bacteria</taxon>
        <taxon>Bacillati</taxon>
        <taxon>Bacillota</taxon>
        <taxon>Bacilli</taxon>
        <taxon>Bacillales</taxon>
        <taxon>Bacillaceae</taxon>
        <taxon>Rossellomorea</taxon>
    </lineage>
</organism>
<evidence type="ECO:0000313" key="6">
    <source>
        <dbReference type="EMBL" id="KPL57596.1"/>
    </source>
</evidence>
<feature type="domain" description="UDP-N-acetylglucosamine 2-epimerase" evidence="5">
    <location>
        <begin position="7"/>
        <end position="345"/>
    </location>
</feature>
<dbReference type="PATRIC" id="fig|218284.4.peg.3086"/>
<accession>A0A0P6VXJ8</accession>
<dbReference type="PANTHER" id="PTHR43174">
    <property type="entry name" value="UDP-N-ACETYLGLUCOSAMINE 2-EPIMERASE"/>
    <property type="match status" value="1"/>
</dbReference>
<evidence type="ECO:0000256" key="2">
    <source>
        <dbReference type="ARBA" id="ARBA00038209"/>
    </source>
</evidence>
<gene>
    <name evidence="6" type="ORF">AM506_21380</name>
</gene>
<evidence type="ECO:0000256" key="1">
    <source>
        <dbReference type="ARBA" id="ARBA00023235"/>
    </source>
</evidence>
<dbReference type="NCBIfam" id="TIGR00236">
    <property type="entry name" value="wecB"/>
    <property type="match status" value="1"/>
</dbReference>
<dbReference type="EC" id="5.1.3.14" evidence="3"/>
<evidence type="ECO:0000256" key="3">
    <source>
        <dbReference type="ARBA" id="ARBA00038858"/>
    </source>
</evidence>
<evidence type="ECO:0000259" key="5">
    <source>
        <dbReference type="Pfam" id="PF02350"/>
    </source>
</evidence>
<dbReference type="SUPFAM" id="SSF53756">
    <property type="entry name" value="UDP-Glycosyltransferase/glycogen phosphorylase"/>
    <property type="match status" value="1"/>
</dbReference>
<dbReference type="CDD" id="cd03786">
    <property type="entry name" value="GTB_UDP-GlcNAc_2-Epimerase"/>
    <property type="match status" value="1"/>
</dbReference>
<comment type="caution">
    <text evidence="6">The sequence shown here is derived from an EMBL/GenBank/DDBJ whole genome shotgun (WGS) entry which is preliminary data.</text>
</comment>
<dbReference type="AlphaFoldDB" id="A0A0P6VXJ8"/>
<dbReference type="InterPro" id="IPR003331">
    <property type="entry name" value="UDP_GlcNAc_Epimerase_2_dom"/>
</dbReference>
<dbReference type="PANTHER" id="PTHR43174:SF2">
    <property type="entry name" value="UDP-N-ACETYLGLUCOSAMINE 2-EPIMERASE"/>
    <property type="match status" value="1"/>
</dbReference>
<dbReference type="GO" id="GO:0008761">
    <property type="term" value="F:UDP-N-acetylglucosamine 2-epimerase activity"/>
    <property type="evidence" value="ECO:0007669"/>
    <property type="project" value="UniProtKB-EC"/>
</dbReference>
<evidence type="ECO:0000256" key="4">
    <source>
        <dbReference type="RuleBase" id="RU003513"/>
    </source>
</evidence>
<evidence type="ECO:0000313" key="7">
    <source>
        <dbReference type="Proteomes" id="UP000050398"/>
    </source>
</evidence>
<dbReference type="InterPro" id="IPR029767">
    <property type="entry name" value="WecB-like"/>
</dbReference>
<sequence>MAPLITELKNRPLDFEVKVAVTGQHREMLDQMLQSLKIKTDFDLDIMDSRQSLSQITSRAMEGIDKILSKTKPDLLLVHGDTTTALSAALAGYYRKIPVGHVEAGLRTMEKYSPFPEELNRQIIARISDLHFAPTNLSKENLLRENISKEKIFVTGNTAIDTLRLTVKADYVHDVLTSMGDKRLILMTVHRRENIENMVRIFRAVKRLIREHKDIQVVFPVHLNPVIQEHAEKLLGEEERIQLIKPMNVFDFHNVCARSYLIMTDSGGLQEEAPALGIPVIVLRDTTERPEGVNAGTLRLAGTHEDTIWEVANELIISEEKYHSMVNAVNPYGDGKASYRIAESILYQFKKRDERPLEFDID</sequence>
<dbReference type="Proteomes" id="UP000050398">
    <property type="component" value="Unassembled WGS sequence"/>
</dbReference>